<feature type="compositionally biased region" description="Polar residues" evidence="1">
    <location>
        <begin position="499"/>
        <end position="518"/>
    </location>
</feature>
<evidence type="ECO:0000313" key="3">
    <source>
        <dbReference type="EMBL" id="KAK9781826.1"/>
    </source>
</evidence>
<dbReference type="SUPFAM" id="SSF53335">
    <property type="entry name" value="S-adenosyl-L-methionine-dependent methyltransferases"/>
    <property type="match status" value="1"/>
</dbReference>
<dbReference type="InterPro" id="IPR029063">
    <property type="entry name" value="SAM-dependent_MTases_sf"/>
</dbReference>
<feature type="compositionally biased region" description="Basic and acidic residues" evidence="1">
    <location>
        <begin position="10"/>
        <end position="30"/>
    </location>
</feature>
<dbReference type="Proteomes" id="UP001465668">
    <property type="component" value="Unassembled WGS sequence"/>
</dbReference>
<evidence type="ECO:0000313" key="4">
    <source>
        <dbReference type="Proteomes" id="UP001465668"/>
    </source>
</evidence>
<evidence type="ECO:0000259" key="2">
    <source>
        <dbReference type="Pfam" id="PF01728"/>
    </source>
</evidence>
<feature type="region of interest" description="Disordered" evidence="1">
    <location>
        <begin position="578"/>
        <end position="601"/>
    </location>
</feature>
<protein>
    <recommendedName>
        <fullName evidence="2">Ribosomal RNA methyltransferase FtsJ domain-containing protein</fullName>
    </recommendedName>
</protein>
<feature type="region of interest" description="Disordered" evidence="1">
    <location>
        <begin position="632"/>
        <end position="686"/>
    </location>
</feature>
<dbReference type="InterPro" id="IPR002877">
    <property type="entry name" value="RNA_MeTrfase_FtsJ_dom"/>
</dbReference>
<proteinExistence type="predicted"/>
<feature type="compositionally biased region" description="Basic and acidic residues" evidence="1">
    <location>
        <begin position="421"/>
        <end position="431"/>
    </location>
</feature>
<dbReference type="Pfam" id="PF01728">
    <property type="entry name" value="FtsJ"/>
    <property type="match status" value="1"/>
</dbReference>
<keyword evidence="4" id="KW-1185">Reference proteome</keyword>
<comment type="caution">
    <text evidence="3">The sequence shown here is derived from an EMBL/GenBank/DDBJ whole genome shotgun (WGS) entry which is preliminary data.</text>
</comment>
<gene>
    <name evidence="3" type="ORF">SCAR479_01697</name>
</gene>
<dbReference type="EMBL" id="JARVKM010000003">
    <property type="protein sequence ID" value="KAK9781826.1"/>
    <property type="molecule type" value="Genomic_DNA"/>
</dbReference>
<feature type="compositionally biased region" description="Polar residues" evidence="1">
    <location>
        <begin position="667"/>
        <end position="677"/>
    </location>
</feature>
<feature type="domain" description="Ribosomal RNA methyltransferase FtsJ" evidence="2">
    <location>
        <begin position="157"/>
        <end position="339"/>
    </location>
</feature>
<feature type="region of interest" description="Disordered" evidence="1">
    <location>
        <begin position="1"/>
        <end position="30"/>
    </location>
</feature>
<feature type="compositionally biased region" description="Basic and acidic residues" evidence="1">
    <location>
        <begin position="488"/>
        <end position="498"/>
    </location>
</feature>
<sequence length="686" mass="76801">MEVTSSHHPISSDDGDHHDEALPETEQADKSIHACSVDDSNQTSHAEPTLETVVATDLEKLSIVNAKLDENLINVITTHPILHDYLFHHSTEYRENTILKNQGWANMEADLHFMMLREKSDNVDPYTQKVFYNQMCQIGNDMDKEHSLSLELELTDEHPKFLDLCMAPGGFSGTILDNTRNSSVCGISLPFDKGGHPLCIRGWENRKEISVHWLDITMLAAEMGVTDIPHDHPDFSEFLTLRPFENQEFGLVFCDGNVLRVHVRADYRETRERIRLLTSQLVLAFQRIKGGGTLVCRFHKIEGIETVTMLRLFSKFSSVSVFKPLRIHGARSSFYMIAKDLHPRHPEAVKAVDDWKRQWKEATLNTEVIEAQPLFNNDDPIRIETAKDIVKEFGPRLIELATPIWRIQADGMRNKPFNTGKETRFQTERPQHHVTPSSPPSSRFSPWAKDNWRNTSGRPEAKVSSTTPPEKSGRYLVPQHRLGSFMDGDPRSAHKTEPRGSSTAYGGTPNSRAWNGNWRNTMTTECKDDPKTSSTPGIAPLIGTLRRSTATGDRPAVRELGNPGGNLISITNMKIETASTTDQSSQHENRESFTNKQSTMADLNTTDHFKAGDTPLAHKAVKTVSEGLKTLEKSTTTTSLPGPPSLIPDTSVSDTSVPIFDPETRMVLQSNKQSSLPSRGADTKPS</sequence>
<evidence type="ECO:0000256" key="1">
    <source>
        <dbReference type="SAM" id="MobiDB-lite"/>
    </source>
</evidence>
<name>A0ABR2Y666_9PEZI</name>
<dbReference type="Gene3D" id="3.40.50.150">
    <property type="entry name" value="Vaccinia Virus protein VP39"/>
    <property type="match status" value="1"/>
</dbReference>
<accession>A0ABR2Y666</accession>
<reference evidence="3 4" key="1">
    <citation type="submission" date="2024-02" db="EMBL/GenBank/DDBJ databases">
        <title>First draft genome assembly of two strains of Seiridium cardinale.</title>
        <authorList>
            <person name="Emiliani G."/>
            <person name="Scali E."/>
        </authorList>
    </citation>
    <scope>NUCLEOTIDE SEQUENCE [LARGE SCALE GENOMIC DNA]</scope>
    <source>
        <strain evidence="3 4">BM-138-000479</strain>
    </source>
</reference>
<feature type="compositionally biased region" description="Polar residues" evidence="1">
    <location>
        <begin position="453"/>
        <end position="469"/>
    </location>
</feature>
<organism evidence="3 4">
    <name type="scientific">Seiridium cardinale</name>
    <dbReference type="NCBI Taxonomy" id="138064"/>
    <lineage>
        <taxon>Eukaryota</taxon>
        <taxon>Fungi</taxon>
        <taxon>Dikarya</taxon>
        <taxon>Ascomycota</taxon>
        <taxon>Pezizomycotina</taxon>
        <taxon>Sordariomycetes</taxon>
        <taxon>Xylariomycetidae</taxon>
        <taxon>Amphisphaeriales</taxon>
        <taxon>Sporocadaceae</taxon>
        <taxon>Seiridium</taxon>
    </lineage>
</organism>
<feature type="region of interest" description="Disordered" evidence="1">
    <location>
        <begin position="412"/>
        <end position="518"/>
    </location>
</feature>